<dbReference type="EMBL" id="GBHO01001126">
    <property type="protein sequence ID" value="JAG42478.1"/>
    <property type="molecule type" value="Transcribed_RNA"/>
</dbReference>
<keyword evidence="1 2" id="KW-0193">Cuticle</keyword>
<evidence type="ECO:0000313" key="4">
    <source>
        <dbReference type="EMBL" id="JAG42478.1"/>
    </source>
</evidence>
<feature type="non-terminal residue" evidence="4">
    <location>
        <position position="1"/>
    </location>
</feature>
<feature type="chain" id="PRO_5002071465" evidence="3">
    <location>
        <begin position="25"/>
        <end position="287"/>
    </location>
</feature>
<dbReference type="AlphaFoldDB" id="A0A0A9ZG58"/>
<sequence>QPLTNNMALTHFAALALVATAVCGQILHNDLAYSQGSLVHHQGQPIIHQRLAGQPIIHQQLAGQPIIQRYAAQPLLQRYAQGSALGYAQAAVRREDDEYDANPSYNFNYEVNDAVTGDAKSQSESRQGDVVQGQYSLIEPDGSRRTVDYTADPVNGFNAVVRKEEGAAAPTAPAQANLAIRSRPQIAVPRPAIAQPQVIAQPQIALQRQVYAQPQIYAQPQVYSQPQVYAQPQLALQQPQISLQRANLGYAPLASSLAIPNGLRTISSASPAIVSSSFSGPHASYSY</sequence>
<dbReference type="InterPro" id="IPR031311">
    <property type="entry name" value="CHIT_BIND_RR_consensus"/>
</dbReference>
<keyword evidence="3" id="KW-0732">Signal</keyword>
<dbReference type="GO" id="GO:0005615">
    <property type="term" value="C:extracellular space"/>
    <property type="evidence" value="ECO:0007669"/>
    <property type="project" value="TreeGrafter"/>
</dbReference>
<proteinExistence type="predicted"/>
<dbReference type="PROSITE" id="PS51155">
    <property type="entry name" value="CHIT_BIND_RR_2"/>
    <property type="match status" value="1"/>
</dbReference>
<dbReference type="PROSITE" id="PS00233">
    <property type="entry name" value="CHIT_BIND_RR_1"/>
    <property type="match status" value="1"/>
</dbReference>
<dbReference type="PANTHER" id="PTHR12236:SF86">
    <property type="entry name" value="CCP84AC-RELATED"/>
    <property type="match status" value="1"/>
</dbReference>
<reference evidence="4" key="2">
    <citation type="submission" date="2014-07" db="EMBL/GenBank/DDBJ databases">
        <authorList>
            <person name="Hull J."/>
        </authorList>
    </citation>
    <scope>NUCLEOTIDE SEQUENCE</scope>
</reference>
<name>A0A0A9ZG58_LYGHE</name>
<accession>A0A0A9ZG58</accession>
<dbReference type="GO" id="GO:0042302">
    <property type="term" value="F:structural constituent of cuticle"/>
    <property type="evidence" value="ECO:0007669"/>
    <property type="project" value="UniProtKB-UniRule"/>
</dbReference>
<organism evidence="4">
    <name type="scientific">Lygus hesperus</name>
    <name type="common">Western plant bug</name>
    <dbReference type="NCBI Taxonomy" id="30085"/>
    <lineage>
        <taxon>Eukaryota</taxon>
        <taxon>Metazoa</taxon>
        <taxon>Ecdysozoa</taxon>
        <taxon>Arthropoda</taxon>
        <taxon>Hexapoda</taxon>
        <taxon>Insecta</taxon>
        <taxon>Pterygota</taxon>
        <taxon>Neoptera</taxon>
        <taxon>Paraneoptera</taxon>
        <taxon>Hemiptera</taxon>
        <taxon>Heteroptera</taxon>
        <taxon>Panheteroptera</taxon>
        <taxon>Cimicomorpha</taxon>
        <taxon>Miridae</taxon>
        <taxon>Mirini</taxon>
        <taxon>Lygus</taxon>
    </lineage>
</organism>
<dbReference type="PRINTS" id="PR00947">
    <property type="entry name" value="CUTICLE"/>
</dbReference>
<feature type="signal peptide" evidence="3">
    <location>
        <begin position="1"/>
        <end position="24"/>
    </location>
</feature>
<dbReference type="InterPro" id="IPR051217">
    <property type="entry name" value="Insect_Cuticle_Struc_Prot"/>
</dbReference>
<evidence type="ECO:0000256" key="2">
    <source>
        <dbReference type="PROSITE-ProRule" id="PRU00497"/>
    </source>
</evidence>
<reference evidence="4" key="1">
    <citation type="journal article" date="2014" name="PLoS ONE">
        <title>Transcriptome-Based Identification of ABC Transporters in the Western Tarnished Plant Bug Lygus hesperus.</title>
        <authorList>
            <person name="Hull J.J."/>
            <person name="Chaney K."/>
            <person name="Geib S.M."/>
            <person name="Fabrick J.A."/>
            <person name="Brent C.S."/>
            <person name="Walsh D."/>
            <person name="Lavine L.C."/>
        </authorList>
    </citation>
    <scope>NUCLEOTIDE SEQUENCE</scope>
</reference>
<dbReference type="GO" id="GO:0031012">
    <property type="term" value="C:extracellular matrix"/>
    <property type="evidence" value="ECO:0007669"/>
    <property type="project" value="TreeGrafter"/>
</dbReference>
<dbReference type="InterPro" id="IPR000618">
    <property type="entry name" value="Insect_cuticle"/>
</dbReference>
<dbReference type="Pfam" id="PF00379">
    <property type="entry name" value="Chitin_bind_4"/>
    <property type="match status" value="1"/>
</dbReference>
<gene>
    <name evidence="4" type="primary">Ccp84Ab_2</name>
    <name evidence="4" type="ORF">CM83_59322</name>
</gene>
<protein>
    <submittedName>
        <fullName evidence="4">Cuticle protein</fullName>
    </submittedName>
</protein>
<evidence type="ECO:0000256" key="3">
    <source>
        <dbReference type="SAM" id="SignalP"/>
    </source>
</evidence>
<evidence type="ECO:0000256" key="1">
    <source>
        <dbReference type="ARBA" id="ARBA00022460"/>
    </source>
</evidence>
<dbReference type="PANTHER" id="PTHR12236">
    <property type="entry name" value="STRUCTURAL CONTITUENT OF CUTICLE"/>
    <property type="match status" value="1"/>
</dbReference>